<feature type="compositionally biased region" description="Low complexity" evidence="1">
    <location>
        <begin position="34"/>
        <end position="231"/>
    </location>
</feature>
<dbReference type="Proteomes" id="UP001431209">
    <property type="component" value="Unassembled WGS sequence"/>
</dbReference>
<protein>
    <submittedName>
        <fullName evidence="2">Uncharacterized protein</fullName>
    </submittedName>
</protein>
<reference evidence="2 3" key="1">
    <citation type="submission" date="2024-03" db="EMBL/GenBank/DDBJ databases">
        <title>The Acrasis kona genome and developmental transcriptomes reveal deep origins of eukaryotic multicellular pathways.</title>
        <authorList>
            <person name="Sheikh S."/>
            <person name="Fu C.-J."/>
            <person name="Brown M.W."/>
            <person name="Baldauf S.L."/>
        </authorList>
    </citation>
    <scope>NUCLEOTIDE SEQUENCE [LARGE SCALE GENOMIC DNA]</scope>
    <source>
        <strain evidence="2 3">ATCC MYA-3509</strain>
    </source>
</reference>
<evidence type="ECO:0000256" key="1">
    <source>
        <dbReference type="SAM" id="MobiDB-lite"/>
    </source>
</evidence>
<name>A0AAW2YXL8_9EUKA</name>
<comment type="caution">
    <text evidence="2">The sequence shown here is derived from an EMBL/GenBank/DDBJ whole genome shotgun (WGS) entry which is preliminary data.</text>
</comment>
<dbReference type="EMBL" id="JAOPGA020000797">
    <property type="protein sequence ID" value="KAL0481839.1"/>
    <property type="molecule type" value="Genomic_DNA"/>
</dbReference>
<keyword evidence="3" id="KW-1185">Reference proteome</keyword>
<sequence>MSQHQPTHKLQLYLRPPLYQPQSFLRPPQPPQLPLQQQMSPQQLFPQPQHPQPLQAHQLQPPLPPLQQQMSPQQLFPQPQTHQLQTRQPQASQPQTSQPQTHQPQLQTHQPQTRQPQTSQLQTSQLQTSQLQTLQPQTHQLQTPQPQTHQPQPQTHQPQLQTHQPQTHQPQTPQPQTHQLSQPPYLQPPRLQQLPQPLQGTTSPPATSVPSTTTPFTTTTVPSTTTVVSSPTPVPTNATCPEVDCNKKCIGGPFEVVVDSNTNCKQCKCTPPKCPALDCSITCPGANYMKVFIQETGCDECRCENKPKDKCPPPTNCRSECQGGVPVIRDNIFGCPECECNFSCPPADEKKCSAQCNGSKHRIIKGHSGCDECLCLPECTNPKGCDPNCKQCECAEFKDLKINLVNYVTKRNYVPYDVYYDAKCNANLELITNTTTTHVADQYLYVVVIKKYVSIYRRTLILLRNSLSKLVINKQISQQVFETSDLNARQKMAQLEQDVLRGTLTIADLQNRSKQVTELISSLGYNKHGPGVCLYMGGKRVCNLHPNYVQNEESSYLKVGVFSKTIYTKVNTYVSNLKRRDATTVQYVRHSSTFRKNHIKIHPEAKRLVWSRVLSKLLAEDKNVESNVRLELSKALLPQDNLNAYEKLTEQQIKVIKRVVLTKFKRTAVKKIREEMRSQVVKSFQQTHKPQIDKVYVYPTRITKEIIRLPAEENTL</sequence>
<proteinExistence type="predicted"/>
<dbReference type="AlphaFoldDB" id="A0AAW2YXL8"/>
<accession>A0AAW2YXL8</accession>
<evidence type="ECO:0000313" key="3">
    <source>
        <dbReference type="Proteomes" id="UP001431209"/>
    </source>
</evidence>
<gene>
    <name evidence="2" type="ORF">AKO1_011289</name>
</gene>
<feature type="region of interest" description="Disordered" evidence="1">
    <location>
        <begin position="1"/>
        <end position="233"/>
    </location>
</feature>
<feature type="compositionally biased region" description="Low complexity" evidence="1">
    <location>
        <begin position="10"/>
        <end position="26"/>
    </location>
</feature>
<organism evidence="2 3">
    <name type="scientific">Acrasis kona</name>
    <dbReference type="NCBI Taxonomy" id="1008807"/>
    <lineage>
        <taxon>Eukaryota</taxon>
        <taxon>Discoba</taxon>
        <taxon>Heterolobosea</taxon>
        <taxon>Tetramitia</taxon>
        <taxon>Eutetramitia</taxon>
        <taxon>Acrasidae</taxon>
        <taxon>Acrasis</taxon>
    </lineage>
</organism>
<evidence type="ECO:0000313" key="2">
    <source>
        <dbReference type="EMBL" id="KAL0481839.1"/>
    </source>
</evidence>